<accession>A0ABV9HQK0</accession>
<name>A0ABV9HQK0_9MICO</name>
<dbReference type="InterPro" id="IPR005149">
    <property type="entry name" value="Tscrpt_reg_PadR_N"/>
</dbReference>
<dbReference type="PANTHER" id="PTHR43252:SF6">
    <property type="entry name" value="NEGATIVE TRANSCRIPTION REGULATOR PADR"/>
    <property type="match status" value="1"/>
</dbReference>
<dbReference type="Proteomes" id="UP001596011">
    <property type="component" value="Unassembled WGS sequence"/>
</dbReference>
<dbReference type="EMBL" id="JBHSFI010000012">
    <property type="protein sequence ID" value="MFC4632229.1"/>
    <property type="molecule type" value="Genomic_DNA"/>
</dbReference>
<evidence type="ECO:0000259" key="1">
    <source>
        <dbReference type="Pfam" id="PF03551"/>
    </source>
</evidence>
<dbReference type="SUPFAM" id="SSF46785">
    <property type="entry name" value="Winged helix' DNA-binding domain"/>
    <property type="match status" value="1"/>
</dbReference>
<organism evidence="3 4">
    <name type="scientific">Promicromonospora alba</name>
    <dbReference type="NCBI Taxonomy" id="1616110"/>
    <lineage>
        <taxon>Bacteria</taxon>
        <taxon>Bacillati</taxon>
        <taxon>Actinomycetota</taxon>
        <taxon>Actinomycetes</taxon>
        <taxon>Micrococcales</taxon>
        <taxon>Promicromonosporaceae</taxon>
        <taxon>Promicromonospora</taxon>
    </lineage>
</organism>
<gene>
    <name evidence="3" type="ORF">ACFO6V_28575</name>
</gene>
<dbReference type="RefSeq" id="WP_377142649.1">
    <property type="nucleotide sequence ID" value="NZ_JBHSFI010000012.1"/>
</dbReference>
<sequence>MSVRQGFLALLSEQPMHGYQLRQEFERRTGSSWPLNIGQAYTTLNRLSRDGLVEATTGETTDVDPPTASTTGRTAERYHLTEQGRRAAVSWWETPVPRGKAERDELAIKIALAVTVPGVDVAAVVRHQRAETMRALRALTRAKRQVDPAADRARSLVLDAQVFAIEAEARWLDHVEATVAGEPQTERPPKRSTR</sequence>
<evidence type="ECO:0000259" key="2">
    <source>
        <dbReference type="Pfam" id="PF10400"/>
    </source>
</evidence>
<evidence type="ECO:0000313" key="3">
    <source>
        <dbReference type="EMBL" id="MFC4632229.1"/>
    </source>
</evidence>
<reference evidence="4" key="1">
    <citation type="journal article" date="2019" name="Int. J. Syst. Evol. Microbiol.">
        <title>The Global Catalogue of Microorganisms (GCM) 10K type strain sequencing project: providing services to taxonomists for standard genome sequencing and annotation.</title>
        <authorList>
            <consortium name="The Broad Institute Genomics Platform"/>
            <consortium name="The Broad Institute Genome Sequencing Center for Infectious Disease"/>
            <person name="Wu L."/>
            <person name="Ma J."/>
        </authorList>
    </citation>
    <scope>NUCLEOTIDE SEQUENCE [LARGE SCALE GENOMIC DNA]</scope>
    <source>
        <strain evidence="4">CCUG 42722</strain>
    </source>
</reference>
<feature type="domain" description="Transcription regulator PadR N-terminal" evidence="1">
    <location>
        <begin position="8"/>
        <end position="87"/>
    </location>
</feature>
<protein>
    <submittedName>
        <fullName evidence="3">PadR family transcriptional regulator</fullName>
    </submittedName>
</protein>
<feature type="domain" description="Transcription regulator PadR C-terminal" evidence="2">
    <location>
        <begin position="103"/>
        <end position="178"/>
    </location>
</feature>
<dbReference type="PANTHER" id="PTHR43252">
    <property type="entry name" value="TRANSCRIPTIONAL REGULATOR YQJI"/>
    <property type="match status" value="1"/>
</dbReference>
<dbReference type="Pfam" id="PF10400">
    <property type="entry name" value="Vir_act_alpha_C"/>
    <property type="match status" value="1"/>
</dbReference>
<dbReference type="InterPro" id="IPR036390">
    <property type="entry name" value="WH_DNA-bd_sf"/>
</dbReference>
<dbReference type="Gene3D" id="1.10.10.10">
    <property type="entry name" value="Winged helix-like DNA-binding domain superfamily/Winged helix DNA-binding domain"/>
    <property type="match status" value="1"/>
</dbReference>
<evidence type="ECO:0000313" key="4">
    <source>
        <dbReference type="Proteomes" id="UP001596011"/>
    </source>
</evidence>
<comment type="caution">
    <text evidence="3">The sequence shown here is derived from an EMBL/GenBank/DDBJ whole genome shotgun (WGS) entry which is preliminary data.</text>
</comment>
<dbReference type="InterPro" id="IPR018309">
    <property type="entry name" value="Tscrpt_reg_PadR_C"/>
</dbReference>
<keyword evidence="4" id="KW-1185">Reference proteome</keyword>
<proteinExistence type="predicted"/>
<dbReference type="Pfam" id="PF03551">
    <property type="entry name" value="PadR"/>
    <property type="match status" value="1"/>
</dbReference>
<dbReference type="InterPro" id="IPR036388">
    <property type="entry name" value="WH-like_DNA-bd_sf"/>
</dbReference>